<organism evidence="4 5">
    <name type="scientific">Arcticibacter svalbardensis MN12-7</name>
    <dbReference type="NCBI Taxonomy" id="1150600"/>
    <lineage>
        <taxon>Bacteria</taxon>
        <taxon>Pseudomonadati</taxon>
        <taxon>Bacteroidota</taxon>
        <taxon>Sphingobacteriia</taxon>
        <taxon>Sphingobacteriales</taxon>
        <taxon>Sphingobacteriaceae</taxon>
        <taxon>Arcticibacter</taxon>
    </lineage>
</organism>
<evidence type="ECO:0000256" key="1">
    <source>
        <dbReference type="SAM" id="Phobius"/>
    </source>
</evidence>
<accession>R9H2J1</accession>
<evidence type="ECO:0000313" key="5">
    <source>
        <dbReference type="Proteomes" id="UP000014174"/>
    </source>
</evidence>
<feature type="transmembrane region" description="Helical" evidence="1">
    <location>
        <begin position="101"/>
        <end position="123"/>
    </location>
</feature>
<keyword evidence="1" id="KW-0812">Transmembrane</keyword>
<dbReference type="OrthoDB" id="5491447at2"/>
<dbReference type="AlphaFoldDB" id="R9H2J1"/>
<feature type="domain" description="Protein-glutamine gamma-glutamyltransferase-like C-terminal" evidence="3">
    <location>
        <begin position="171"/>
        <end position="233"/>
    </location>
</feature>
<dbReference type="InterPro" id="IPR025403">
    <property type="entry name" value="TgpA-like_C"/>
</dbReference>
<gene>
    <name evidence="4" type="ORF">ADIARSV_1435</name>
</gene>
<keyword evidence="5" id="KW-1185">Reference proteome</keyword>
<protein>
    <recommendedName>
        <fullName evidence="3">Protein-glutamine gamma-glutamyltransferase-like C-terminal domain-containing protein</fullName>
    </recommendedName>
</protein>
<dbReference type="STRING" id="1150600.ADIARSV_1435"/>
<evidence type="ECO:0000256" key="2">
    <source>
        <dbReference type="SAM" id="SignalP"/>
    </source>
</evidence>
<feature type="signal peptide" evidence="2">
    <location>
        <begin position="1"/>
        <end position="21"/>
    </location>
</feature>
<reference evidence="4 5" key="1">
    <citation type="journal article" date="2013" name="Genome Announc.">
        <title>Draft Genome Sequence of Arcticibacter svalbardensis Strain MN12-7T, a Member of the Family Sphingobacteriaceae Isolated from an Arctic Soil Sample.</title>
        <authorList>
            <person name="Shivaji S."/>
            <person name="Ara S."/>
            <person name="Prasad S."/>
            <person name="Manasa B.P."/>
            <person name="Begum Z."/>
            <person name="Singh A."/>
            <person name="Kumar Pinnaka A."/>
        </authorList>
    </citation>
    <scope>NUCLEOTIDE SEQUENCE [LARGE SCALE GENOMIC DNA]</scope>
    <source>
        <strain evidence="4 5">MN12-7</strain>
    </source>
</reference>
<keyword evidence="2" id="KW-0732">Signal</keyword>
<dbReference type="EMBL" id="AQPN01000051">
    <property type="protein sequence ID" value="EOR95434.1"/>
    <property type="molecule type" value="Genomic_DNA"/>
</dbReference>
<dbReference type="eggNOG" id="ENOG50303CZ">
    <property type="taxonomic scope" value="Bacteria"/>
</dbReference>
<comment type="caution">
    <text evidence="4">The sequence shown here is derived from an EMBL/GenBank/DDBJ whole genome shotgun (WGS) entry which is preliminary data.</text>
</comment>
<dbReference type="Proteomes" id="UP000014174">
    <property type="component" value="Unassembled WGS sequence"/>
</dbReference>
<keyword evidence="1" id="KW-1133">Transmembrane helix</keyword>
<evidence type="ECO:0000259" key="3">
    <source>
        <dbReference type="Pfam" id="PF13559"/>
    </source>
</evidence>
<name>R9H2J1_9SPHI</name>
<dbReference type="RefSeq" id="WP_016194676.1">
    <property type="nucleotide sequence ID" value="NZ_AQPN01000051.1"/>
</dbReference>
<feature type="chain" id="PRO_5004482146" description="Protein-glutamine gamma-glutamyltransferase-like C-terminal domain-containing protein" evidence="2">
    <location>
        <begin position="22"/>
        <end position="246"/>
    </location>
</feature>
<dbReference type="Pfam" id="PF13559">
    <property type="entry name" value="DUF4129"/>
    <property type="match status" value="1"/>
</dbReference>
<evidence type="ECO:0000313" key="4">
    <source>
        <dbReference type="EMBL" id="EOR95434.1"/>
    </source>
</evidence>
<sequence length="246" mass="28560">MMHKRLLIFCILICLHLNLKAGITTKSDGVKKVVVLRADTSRVILRSFNVEALKIYKRSPGFNYSTQTPASNWWGRFWQWVWLKLEKLLGRKETKTNSNAFITYLLIAAAVGFTVYVVMKILGLDHIFKRTAKQAGLAYDESIDDIKGINFDEAINNAVNLHNYRLAIRFLYLQSLKQLDEAQLISWQIGKTNSTYINELTNMEHKRSFGLLTRQFEFVWYGNFPVNGQSFEEINTLFIDFKKMLS</sequence>
<proteinExistence type="predicted"/>
<keyword evidence="1" id="KW-0472">Membrane</keyword>